<dbReference type="GO" id="GO:0005524">
    <property type="term" value="F:ATP binding"/>
    <property type="evidence" value="ECO:0007669"/>
    <property type="project" value="InterPro"/>
</dbReference>
<feature type="domain" description="Protein kinase" evidence="2">
    <location>
        <begin position="187"/>
        <end position="498"/>
    </location>
</feature>
<comment type="caution">
    <text evidence="3">The sequence shown here is derived from an EMBL/GenBank/DDBJ whole genome shotgun (WGS) entry which is preliminary data.</text>
</comment>
<proteinExistence type="predicted"/>
<evidence type="ECO:0000256" key="1">
    <source>
        <dbReference type="SAM" id="MobiDB-lite"/>
    </source>
</evidence>
<feature type="compositionally biased region" description="Basic and acidic residues" evidence="1">
    <location>
        <begin position="513"/>
        <end position="522"/>
    </location>
</feature>
<dbReference type="InterPro" id="IPR010730">
    <property type="entry name" value="HET"/>
</dbReference>
<feature type="region of interest" description="Disordered" evidence="1">
    <location>
        <begin position="1"/>
        <end position="22"/>
    </location>
</feature>
<dbReference type="InterPro" id="IPR000719">
    <property type="entry name" value="Prot_kinase_dom"/>
</dbReference>
<dbReference type="PROSITE" id="PS50011">
    <property type="entry name" value="PROTEIN_KINASE_DOM"/>
    <property type="match status" value="1"/>
</dbReference>
<dbReference type="PANTHER" id="PTHR33112">
    <property type="entry name" value="DOMAIN PROTEIN, PUTATIVE-RELATED"/>
    <property type="match status" value="1"/>
</dbReference>
<dbReference type="Proteomes" id="UP000720189">
    <property type="component" value="Unassembled WGS sequence"/>
</dbReference>
<dbReference type="SUPFAM" id="SSF56112">
    <property type="entry name" value="Protein kinase-like (PK-like)"/>
    <property type="match status" value="1"/>
</dbReference>
<dbReference type="PANTHER" id="PTHR33112:SF10">
    <property type="entry name" value="TOL"/>
    <property type="match status" value="1"/>
</dbReference>
<feature type="region of interest" description="Disordered" evidence="1">
    <location>
        <begin position="513"/>
        <end position="546"/>
    </location>
</feature>
<dbReference type="Pfam" id="PF00069">
    <property type="entry name" value="Pkinase"/>
    <property type="match status" value="1"/>
</dbReference>
<dbReference type="Pfam" id="PF06985">
    <property type="entry name" value="HET"/>
    <property type="match status" value="1"/>
</dbReference>
<feature type="compositionally biased region" description="Low complexity" evidence="1">
    <location>
        <begin position="13"/>
        <end position="22"/>
    </location>
</feature>
<keyword evidence="4" id="KW-1185">Reference proteome</keyword>
<reference evidence="3" key="1">
    <citation type="journal article" date="2021" name="Nat. Commun.">
        <title>Genetic determinants of endophytism in the Arabidopsis root mycobiome.</title>
        <authorList>
            <person name="Mesny F."/>
            <person name="Miyauchi S."/>
            <person name="Thiergart T."/>
            <person name="Pickel B."/>
            <person name="Atanasova L."/>
            <person name="Karlsson M."/>
            <person name="Huettel B."/>
            <person name="Barry K.W."/>
            <person name="Haridas S."/>
            <person name="Chen C."/>
            <person name="Bauer D."/>
            <person name="Andreopoulos W."/>
            <person name="Pangilinan J."/>
            <person name="LaButti K."/>
            <person name="Riley R."/>
            <person name="Lipzen A."/>
            <person name="Clum A."/>
            <person name="Drula E."/>
            <person name="Henrissat B."/>
            <person name="Kohler A."/>
            <person name="Grigoriev I.V."/>
            <person name="Martin F.M."/>
            <person name="Hacquard S."/>
        </authorList>
    </citation>
    <scope>NUCLEOTIDE SEQUENCE</scope>
    <source>
        <strain evidence="3">MPI-CAGE-AT-0023</strain>
    </source>
</reference>
<name>A0A9P9KKR3_FUSRE</name>
<dbReference type="GO" id="GO:0004672">
    <property type="term" value="F:protein kinase activity"/>
    <property type="evidence" value="ECO:0007669"/>
    <property type="project" value="InterPro"/>
</dbReference>
<sequence>MSHDTLYPDSDSDSGSESNSGLGSKICDSWKTSQYYNGAEKHYLPRGVLQRLITHETVYNEMNVERAPRNESLVDFIVNRANKVFALTCSIVSGKDLYKAMKAFHANNFDNESLPVERKMPIDGDGHNSTSADLRCGMFNSEAFKPKLWTSLRLFDFYQKQWQFLAPAFDDKNFIYELDVRLILPFKLVKSEAKQGTFGEIYQVEIHREHLSDSLFKSNGGRTNVAVKEIKTGPSMQDDAAEAFNIEANALSNCRHVKHPNMLPCIAAIKMGLSHYFLFPWADGGNLRDFWQNEASPKLSSNLMMDVLQQLCGLSEALELLHGYVSQAQTGPSTAREEGGGIRHGDLKPENILRFRSSTPSDLGTLKIADMGLAKHHEVSTRLRQNMTSTKYGTLRYEPPETAVNKTQATSRLYDVWSMGCIILEFIVWLLDGQEGLDNFNDSIRGGVKHDYDPPYYTTRGAAYQMDAFVHPIVKQQLDDLSRRTEAQANGSALGDLVTIVKERLLIVDLPLEDRNTPEPSEHIQGPRITHTSSPSDEESGTPRRVTARYLRQSLTQILDRAKKDSKYLLSGPILQPRPLTTIPFRTDSSSSLHPDMAKRMVQREKPATSLAITQMKGNPRVYNNSIMTDWNQHDIDIKVWDFIVDNEFAKKFLGSSSTRPTPTIANVNKRDTLCRKCEALDFWAPDFRIRDRLADFKNGVQHCCWCTMRWEASKHLEGTTESVVFSRVGSVIKLNESDPPVFSIFKSEGFETPSPIQIGRPTLRTSPREADHFGLIKRWLQVCDENHDACRRDSRRKETTSPHMSAYEVDSVESVVSRDLQSRKGTQLPTRLLDVGTEDSPKIRLCNTQKEKIPVEVKYIALSHPWGEATVLNPHFCTTTSSAMAHSVEINFEALPNTFKDAICTARALGVQHLWIDSLCIIQGPGGDFNIESSRMEQVFSSAYCVIAASRALGQHDGFLKDRIQSSENDYATFSYGNNAPFYVSRYLDDFNNDVLEGSLNKRGWVLQERALARRTIYFTEKQTYFECGDGVRCETLTKMNNQLAALLGDPNFPQKAIVSPIAPQETTRGQRILYYQDLYKTYSKLGFSHWEDRSVAMNGLEQRLAWGFKCRGKFGILGDSIQPDHKSLLHRSLLWIRAINKGSLRKIAFPPHREKVPTWSWMAFQGEIDYLSVPFDQVNWDAEFKSPWQAMETKSTGRSGTPSIRARAYRLSVRETSSDVNLVFNSRGQSHPPISNALCVVVGTARGLVPEESRIHYVLLIRRSGSMGSSMNAETCERVGAGSLPRRFIDFQHPGYDVAIF</sequence>
<accession>A0A9P9KKR3</accession>
<dbReference type="EMBL" id="JAGMUX010000004">
    <property type="protein sequence ID" value="KAH7260681.1"/>
    <property type="molecule type" value="Genomic_DNA"/>
</dbReference>
<dbReference type="InterPro" id="IPR011009">
    <property type="entry name" value="Kinase-like_dom_sf"/>
</dbReference>
<gene>
    <name evidence="3" type="ORF">BKA55DRAFT_535712</name>
</gene>
<evidence type="ECO:0000313" key="4">
    <source>
        <dbReference type="Proteomes" id="UP000720189"/>
    </source>
</evidence>
<evidence type="ECO:0000259" key="2">
    <source>
        <dbReference type="PROSITE" id="PS50011"/>
    </source>
</evidence>
<dbReference type="OrthoDB" id="4062651at2759"/>
<evidence type="ECO:0000313" key="3">
    <source>
        <dbReference type="EMBL" id="KAH7260681.1"/>
    </source>
</evidence>
<dbReference type="Gene3D" id="1.10.510.10">
    <property type="entry name" value="Transferase(Phosphotransferase) domain 1"/>
    <property type="match status" value="1"/>
</dbReference>
<dbReference type="GeneID" id="70219687"/>
<dbReference type="RefSeq" id="XP_046052558.1">
    <property type="nucleotide sequence ID" value="XM_046189733.1"/>
</dbReference>
<organism evidence="3 4">
    <name type="scientific">Fusarium redolens</name>
    <dbReference type="NCBI Taxonomy" id="48865"/>
    <lineage>
        <taxon>Eukaryota</taxon>
        <taxon>Fungi</taxon>
        <taxon>Dikarya</taxon>
        <taxon>Ascomycota</taxon>
        <taxon>Pezizomycotina</taxon>
        <taxon>Sordariomycetes</taxon>
        <taxon>Hypocreomycetidae</taxon>
        <taxon>Hypocreales</taxon>
        <taxon>Nectriaceae</taxon>
        <taxon>Fusarium</taxon>
        <taxon>Fusarium redolens species complex</taxon>
    </lineage>
</organism>
<dbReference type="SMART" id="SM00220">
    <property type="entry name" value="S_TKc"/>
    <property type="match status" value="1"/>
</dbReference>
<dbReference type="CDD" id="cd00180">
    <property type="entry name" value="PKc"/>
    <property type="match status" value="1"/>
</dbReference>
<protein>
    <recommendedName>
        <fullName evidence="2">Protein kinase domain-containing protein</fullName>
    </recommendedName>
</protein>